<evidence type="ECO:0000256" key="3">
    <source>
        <dbReference type="ARBA" id="ARBA00022781"/>
    </source>
</evidence>
<keyword evidence="6 8" id="KW-0139">CF(1)</keyword>
<dbReference type="SUPFAM" id="SSF47928">
    <property type="entry name" value="N-terminal domain of the delta subunit of the F1F0-ATP synthase"/>
    <property type="match status" value="1"/>
</dbReference>
<keyword evidence="2 8" id="KW-0813">Transport</keyword>
<evidence type="ECO:0000256" key="7">
    <source>
        <dbReference type="ARBA" id="ARBA00023310"/>
    </source>
</evidence>
<evidence type="ECO:0000256" key="1">
    <source>
        <dbReference type="ARBA" id="ARBA00004370"/>
    </source>
</evidence>
<evidence type="ECO:0000313" key="9">
    <source>
        <dbReference type="EMBL" id="MBL0848911.1"/>
    </source>
</evidence>
<keyword evidence="5 8" id="KW-0472">Membrane</keyword>
<dbReference type="InterPro" id="IPR000711">
    <property type="entry name" value="ATPase_OSCP/dsu"/>
</dbReference>
<name>A0A937AK31_9HYPH</name>
<dbReference type="NCBIfam" id="TIGR01145">
    <property type="entry name" value="ATP_synt_delta"/>
    <property type="match status" value="1"/>
</dbReference>
<dbReference type="Pfam" id="PF00213">
    <property type="entry name" value="OSCP"/>
    <property type="match status" value="1"/>
</dbReference>
<dbReference type="GO" id="GO:0046933">
    <property type="term" value="F:proton-transporting ATP synthase activity, rotational mechanism"/>
    <property type="evidence" value="ECO:0007669"/>
    <property type="project" value="UniProtKB-UniRule"/>
</dbReference>
<dbReference type="HAMAP" id="MF_01416">
    <property type="entry name" value="ATP_synth_delta_bact"/>
    <property type="match status" value="1"/>
</dbReference>
<evidence type="ECO:0000256" key="2">
    <source>
        <dbReference type="ARBA" id="ARBA00022448"/>
    </source>
</evidence>
<dbReference type="GO" id="GO:0045259">
    <property type="term" value="C:proton-transporting ATP synthase complex"/>
    <property type="evidence" value="ECO:0007669"/>
    <property type="project" value="UniProtKB-KW"/>
</dbReference>
<dbReference type="InterPro" id="IPR026015">
    <property type="entry name" value="ATP_synth_OSCP/delta_N_sf"/>
</dbReference>
<dbReference type="Proteomes" id="UP000736856">
    <property type="component" value="Unassembled WGS sequence"/>
</dbReference>
<gene>
    <name evidence="8 9" type="primary">atpH</name>
    <name evidence="9" type="ORF">EU981_02270</name>
</gene>
<accession>A0A937AK31</accession>
<dbReference type="EMBL" id="SEOL01000003">
    <property type="protein sequence ID" value="MBL0848911.1"/>
    <property type="molecule type" value="Genomic_DNA"/>
</dbReference>
<dbReference type="PRINTS" id="PR00125">
    <property type="entry name" value="ATPASEDELTA"/>
</dbReference>
<comment type="function">
    <text evidence="8">This protein is part of the stalk that links CF(0) to CF(1). It either transmits conformational changes from CF(0) to CF(1) or is implicated in proton conduction.</text>
</comment>
<dbReference type="Gene3D" id="1.10.520.20">
    <property type="entry name" value="N-terminal domain of the delta subunit of the F1F0-ATP synthase"/>
    <property type="match status" value="1"/>
</dbReference>
<comment type="caution">
    <text evidence="9">The sequence shown here is derived from an EMBL/GenBank/DDBJ whole genome shotgun (WGS) entry which is preliminary data.</text>
</comment>
<evidence type="ECO:0000313" key="10">
    <source>
        <dbReference type="Proteomes" id="UP000736856"/>
    </source>
</evidence>
<proteinExistence type="inferred from homology"/>
<evidence type="ECO:0000256" key="6">
    <source>
        <dbReference type="ARBA" id="ARBA00023196"/>
    </source>
</evidence>
<organism evidence="9 10">
    <name type="scientific">Candidatus Liberibacter ctenarytainae</name>
    <dbReference type="NCBI Taxonomy" id="2020335"/>
    <lineage>
        <taxon>Bacteria</taxon>
        <taxon>Pseudomonadati</taxon>
        <taxon>Pseudomonadota</taxon>
        <taxon>Alphaproteobacteria</taxon>
        <taxon>Hyphomicrobiales</taxon>
        <taxon>Rhizobiaceae</taxon>
        <taxon>Liberibacter</taxon>
    </lineage>
</organism>
<protein>
    <recommendedName>
        <fullName evidence="8">ATP synthase subunit delta</fullName>
    </recommendedName>
    <alternativeName>
        <fullName evidence="8">ATP synthase F(1) sector subunit delta</fullName>
    </alternativeName>
    <alternativeName>
        <fullName evidence="8">F-type ATPase subunit delta</fullName>
        <shortName evidence="8">F-ATPase subunit delta</shortName>
    </alternativeName>
</protein>
<evidence type="ECO:0000256" key="5">
    <source>
        <dbReference type="ARBA" id="ARBA00023136"/>
    </source>
</evidence>
<evidence type="ECO:0000256" key="4">
    <source>
        <dbReference type="ARBA" id="ARBA00023065"/>
    </source>
</evidence>
<keyword evidence="3 8" id="KW-0375">Hydrogen ion transport</keyword>
<comment type="function">
    <text evidence="8">F(1)F(0) ATP synthase produces ATP from ADP in the presence of a proton or sodium gradient. F-type ATPases consist of two structural domains, F(1) containing the extramembraneous catalytic core and F(0) containing the membrane proton channel, linked together by a central stalk and a peripheral stalk. During catalysis, ATP synthesis in the catalytic domain of F(1) is coupled via a rotary mechanism of the central stalk subunits to proton translocation.</text>
</comment>
<comment type="similarity">
    <text evidence="8">Belongs to the ATPase delta chain family.</text>
</comment>
<keyword evidence="4 8" id="KW-0406">Ion transport</keyword>
<keyword evidence="8" id="KW-1003">Cell membrane</keyword>
<keyword evidence="7 8" id="KW-0066">ATP synthesis</keyword>
<dbReference type="PANTHER" id="PTHR11910">
    <property type="entry name" value="ATP SYNTHASE DELTA CHAIN"/>
    <property type="match status" value="1"/>
</dbReference>
<sequence length="186" mass="20939">MSHSFGQFAGLPRIYSHSLFHVAKAEGVLDIVATDMERLEMLLVDSDDLRSFCNNPIISMRDKKIVISDLIDKAHFCVKTANFLRVLVANSRLSILSSIIDSFHAVCLYYRNEVIAHVKTFGQLSLEQKGQLQDCLEKMVCKRVVLDITVDPALMGGFIVEVDCHQIDVSLRTKLLKIGIMLKEVD</sequence>
<dbReference type="GO" id="GO:0005886">
    <property type="term" value="C:plasma membrane"/>
    <property type="evidence" value="ECO:0007669"/>
    <property type="project" value="UniProtKB-SubCell"/>
</dbReference>
<comment type="subcellular location">
    <subcellularLocation>
        <location evidence="8">Cell membrane</location>
        <topology evidence="8">Peripheral membrane protein</topology>
    </subcellularLocation>
    <subcellularLocation>
        <location evidence="1">Membrane</location>
    </subcellularLocation>
</comment>
<dbReference type="AlphaFoldDB" id="A0A937AK31"/>
<evidence type="ECO:0000256" key="8">
    <source>
        <dbReference type="HAMAP-Rule" id="MF_01416"/>
    </source>
</evidence>
<reference evidence="9" key="1">
    <citation type="submission" date="2019-02" db="EMBL/GenBank/DDBJ databases">
        <title>A novel Candidatus Liberibacter species associated with the New Zealand native fuchsia psyllid, Ctenarytaina fuchsiae.</title>
        <authorList>
            <person name="Thompson S.M."/>
            <person name="Jorgensen N."/>
            <person name="David C."/>
            <person name="Bulman S.R."/>
            <person name="Smith G.R."/>
        </authorList>
    </citation>
    <scope>NUCLEOTIDE SEQUENCE</scope>
    <source>
        <strain evidence="9">Oxford</strain>
    </source>
</reference>